<proteinExistence type="predicted"/>
<organism evidence="2 3">
    <name type="scientific">Orbus sasakiae</name>
    <dbReference type="NCBI Taxonomy" id="1078475"/>
    <lineage>
        <taxon>Bacteria</taxon>
        <taxon>Pseudomonadati</taxon>
        <taxon>Pseudomonadota</taxon>
        <taxon>Gammaproteobacteria</taxon>
        <taxon>Orbales</taxon>
        <taxon>Orbaceae</taxon>
        <taxon>Orbus</taxon>
    </lineage>
</organism>
<dbReference type="PANTHER" id="PTHR39963:SF1">
    <property type="entry name" value="MNMC-LIKE METHYLTRANSFERASE DOMAIN-CONTAINING PROTEIN"/>
    <property type="match status" value="1"/>
</dbReference>
<protein>
    <recommendedName>
        <fullName evidence="1">MnmC-like methyltransferase domain-containing protein</fullName>
    </recommendedName>
</protein>
<dbReference type="NCBIfam" id="NF033855">
    <property type="entry name" value="tRNA_MNMC2"/>
    <property type="match status" value="1"/>
</dbReference>
<dbReference type="PANTHER" id="PTHR39963">
    <property type="entry name" value="SLL0983 PROTEIN"/>
    <property type="match status" value="1"/>
</dbReference>
<accession>A0ABP9N737</accession>
<feature type="domain" description="MnmC-like methyltransferase" evidence="1">
    <location>
        <begin position="119"/>
        <end position="234"/>
    </location>
</feature>
<dbReference type="InterPro" id="IPR047785">
    <property type="entry name" value="tRNA_MNMC2"/>
</dbReference>
<name>A0ABP9N737_9GAMM</name>
<dbReference type="Proteomes" id="UP001500171">
    <property type="component" value="Unassembled WGS sequence"/>
</dbReference>
<dbReference type="EMBL" id="BAABHY010000001">
    <property type="protein sequence ID" value="GAA5110919.1"/>
    <property type="molecule type" value="Genomic_DNA"/>
</dbReference>
<sequence>MKTDNIVWNENNTPISTHFDDVYFSNDDAIAETQYVFIDGNHLNERFLAHEGHLFTIGETGFGSGLNFLIAWQQFLQFRQHNPTHPLQQLQFISIEKYPLSTNELISIHHAIIKQPLLMELAHQLQQQWPSTAYQFNSVRLHVLFADISEFTSHLNHFKSGIDAWFFDGFSPAKNPAMWSNELFSELYKHTNKQATFATFTAAGQVKRHLLNAGFSVSKRKGYGKKREMLIGYKD</sequence>
<dbReference type="Pfam" id="PF05430">
    <property type="entry name" value="Methyltransf_30"/>
    <property type="match status" value="1"/>
</dbReference>
<comment type="caution">
    <text evidence="2">The sequence shown here is derived from an EMBL/GenBank/DDBJ whole genome shotgun (WGS) entry which is preliminary data.</text>
</comment>
<dbReference type="InterPro" id="IPR029063">
    <property type="entry name" value="SAM-dependent_MTases_sf"/>
</dbReference>
<keyword evidence="3" id="KW-1185">Reference proteome</keyword>
<dbReference type="RefSeq" id="WP_345490651.1">
    <property type="nucleotide sequence ID" value="NZ_BAABHY010000001.1"/>
</dbReference>
<evidence type="ECO:0000313" key="2">
    <source>
        <dbReference type="EMBL" id="GAA5110919.1"/>
    </source>
</evidence>
<evidence type="ECO:0000313" key="3">
    <source>
        <dbReference type="Proteomes" id="UP001500171"/>
    </source>
</evidence>
<gene>
    <name evidence="2" type="ORF">GCM10023211_15800</name>
</gene>
<dbReference type="Gene3D" id="3.40.50.150">
    <property type="entry name" value="Vaccinia Virus protein VP39"/>
    <property type="match status" value="1"/>
</dbReference>
<reference evidence="3" key="1">
    <citation type="journal article" date="2019" name="Int. J. Syst. Evol. Microbiol.">
        <title>The Global Catalogue of Microorganisms (GCM) 10K type strain sequencing project: providing services to taxonomists for standard genome sequencing and annotation.</title>
        <authorList>
            <consortium name="The Broad Institute Genomics Platform"/>
            <consortium name="The Broad Institute Genome Sequencing Center for Infectious Disease"/>
            <person name="Wu L."/>
            <person name="Ma J."/>
        </authorList>
    </citation>
    <scope>NUCLEOTIDE SEQUENCE [LARGE SCALE GENOMIC DNA]</scope>
    <source>
        <strain evidence="3">JCM 18050</strain>
    </source>
</reference>
<dbReference type="InterPro" id="IPR008471">
    <property type="entry name" value="MnmC-like_methylTransf"/>
</dbReference>
<evidence type="ECO:0000259" key="1">
    <source>
        <dbReference type="Pfam" id="PF05430"/>
    </source>
</evidence>